<dbReference type="Gene3D" id="1.25.40.180">
    <property type="match status" value="1"/>
</dbReference>
<sequence>MSENTREVPLQAVVFADSFTETFRPITLELPKVLLPLANVPMLEYSLEFLAASGVQEVLLFCTSHTEIIEDFIKNESQVSRRVNVKCISSPSCLTAGDALRELDRQQLVQSDPFILMSGDVVANVDLQSVIREHKQRKKMDSNSIMTSIFKELRPSCTTSVRPLDTELIVGIDAVTSQLVLYEDEPEHRSQRLATLFFEDHAQIAVHSDFLDCYLDICSSEVLLKFAEDFDYQDLRRDFLHNEVQNYELGKKFFAKVVTQEFAARVMDPRTYAGVSRAILQRWVFPMVPDANYLGTSATTQYVYLRGMRYKDTNVTLARTCDIQQECIIGTCTTIGEYSRVHKSVIGQKCVIGQNVVIDGSFLWSNVVVEDGAVITNAILCDNVIIKRGAVISEGCILSFGVVIGENFTLAPFTKVTKKIAMIDSNDFFSDDDEETVVNKKQVLDTTQMQWNVNEVGIGGSGRVWTLEDDEIDVEFDSEDESDEEVVKAKKRILRFEKLQSHLIGAQDVIIRENVCTGEAAGHNVDDLFMEIKSFKFAQNRSFAEVIGAIIPGLLDLVPTGIGQSALTSLASVRTKFQRWNTVIQRCLVEETDQLAIVEALERYCTEPKDRREVWLPLFRFLLQIVYDLEWVSDDVILQWYKTKQTFSNNENCHDALAAASKKDVQEFIDWLQESDNEDSDDENSNEE</sequence>
<comment type="subcellular location">
    <subcellularLocation>
        <location evidence="1">Cytoplasm</location>
        <location evidence="1">Cytosol</location>
    </subcellularLocation>
</comment>
<organism evidence="8 9">
    <name type="scientific">Plasmopara halstedii</name>
    <name type="common">Downy mildew of sunflower</name>
    <dbReference type="NCBI Taxonomy" id="4781"/>
    <lineage>
        <taxon>Eukaryota</taxon>
        <taxon>Sar</taxon>
        <taxon>Stramenopiles</taxon>
        <taxon>Oomycota</taxon>
        <taxon>Peronosporomycetes</taxon>
        <taxon>Peronosporales</taxon>
        <taxon>Peronosporaceae</taxon>
        <taxon>Plasmopara</taxon>
    </lineage>
</organism>
<evidence type="ECO:0000313" key="8">
    <source>
        <dbReference type="EMBL" id="CEG41513.1"/>
    </source>
</evidence>
<dbReference type="Pfam" id="PF00483">
    <property type="entry name" value="NTP_transferase"/>
    <property type="match status" value="1"/>
</dbReference>
<dbReference type="GeneID" id="36406909"/>
<evidence type="ECO:0000256" key="4">
    <source>
        <dbReference type="ARBA" id="ARBA00044144"/>
    </source>
</evidence>
<keyword evidence="9" id="KW-1185">Reference proteome</keyword>
<name>A0A0P1AK76_PLAHL</name>
<dbReference type="GO" id="GO:0031369">
    <property type="term" value="F:translation initiation factor binding"/>
    <property type="evidence" value="ECO:0007669"/>
    <property type="project" value="InterPro"/>
</dbReference>
<dbReference type="CDD" id="cd11558">
    <property type="entry name" value="W2_eIF2B_epsilon"/>
    <property type="match status" value="1"/>
</dbReference>
<dbReference type="PANTHER" id="PTHR45887:SF1">
    <property type="entry name" value="TRANSLATION INITIATION FACTOR EIF-2B SUBUNIT EPSILON"/>
    <property type="match status" value="1"/>
</dbReference>
<dbReference type="InterPro" id="IPR016024">
    <property type="entry name" value="ARM-type_fold"/>
</dbReference>
<dbReference type="STRING" id="4781.A0A0P1AK76"/>
<dbReference type="PANTHER" id="PTHR45887">
    <property type="entry name" value="TRANSLATION INITIATION FACTOR EIF-2B SUBUNIT EPSILON"/>
    <property type="match status" value="1"/>
</dbReference>
<dbReference type="Gene3D" id="3.90.550.10">
    <property type="entry name" value="Spore Coat Polysaccharide Biosynthesis Protein SpsA, Chain A"/>
    <property type="match status" value="1"/>
</dbReference>
<evidence type="ECO:0000256" key="1">
    <source>
        <dbReference type="ARBA" id="ARBA00004514"/>
    </source>
</evidence>
<dbReference type="CDD" id="cd04197">
    <property type="entry name" value="eIF-2B_epsilon_N"/>
    <property type="match status" value="1"/>
</dbReference>
<dbReference type="GO" id="GO:0005829">
    <property type="term" value="C:cytosol"/>
    <property type="evidence" value="ECO:0007669"/>
    <property type="project" value="UniProtKB-SubCell"/>
</dbReference>
<dbReference type="OMA" id="LAQSCKI"/>
<dbReference type="InterPro" id="IPR029044">
    <property type="entry name" value="Nucleotide-diphossugar_trans"/>
</dbReference>
<dbReference type="AlphaFoldDB" id="A0A0P1AK76"/>
<dbReference type="GO" id="GO:0005851">
    <property type="term" value="C:eukaryotic translation initiation factor 2B complex"/>
    <property type="evidence" value="ECO:0007669"/>
    <property type="project" value="TreeGrafter"/>
</dbReference>
<comment type="subunit">
    <text evidence="6">Component of the translation initiation factor 2B (eIF2B) complex which is a heterodecamer of two sets of five different subunits: alpha, beta, gamma, delta and epsilon. Subunits alpha, beta and delta comprise a regulatory subcomplex and subunits epsilon and gamma comprise a catalytic subcomplex. Within the complex, the hexameric regulatory complex resides at the center, with the two heterodimeric catalytic subcomplexes bound on opposite sides.</text>
</comment>
<evidence type="ECO:0000256" key="5">
    <source>
        <dbReference type="ARBA" id="ARBA00044345"/>
    </source>
</evidence>
<comment type="similarity">
    <text evidence="2">Belongs to the eIF-2B gamma/epsilon subunits family.</text>
</comment>
<dbReference type="PROSITE" id="PS51363">
    <property type="entry name" value="W2"/>
    <property type="match status" value="1"/>
</dbReference>
<dbReference type="EMBL" id="CCYD01000553">
    <property type="protein sequence ID" value="CEG41513.1"/>
    <property type="molecule type" value="Genomic_DNA"/>
</dbReference>
<evidence type="ECO:0000259" key="7">
    <source>
        <dbReference type="PROSITE" id="PS51363"/>
    </source>
</evidence>
<dbReference type="InterPro" id="IPR051956">
    <property type="entry name" value="eIF2B_epsilon"/>
</dbReference>
<dbReference type="SUPFAM" id="SSF53448">
    <property type="entry name" value="Nucleotide-diphospho-sugar transferases"/>
    <property type="match status" value="1"/>
</dbReference>
<protein>
    <recommendedName>
        <fullName evidence="4">Translation initiation factor eIF2B subunit epsilon</fullName>
    </recommendedName>
    <alternativeName>
        <fullName evidence="5">eIF2B GDP-GTP exchange factor subunit epsilon</fullName>
    </alternativeName>
</protein>
<keyword evidence="3" id="KW-0963">Cytoplasm</keyword>
<dbReference type="Proteomes" id="UP000054928">
    <property type="component" value="Unassembled WGS sequence"/>
</dbReference>
<proteinExistence type="inferred from homology"/>
<dbReference type="OrthoDB" id="424572at2759"/>
<evidence type="ECO:0000256" key="2">
    <source>
        <dbReference type="ARBA" id="ARBA00007878"/>
    </source>
</evidence>
<dbReference type="InterPro" id="IPR003307">
    <property type="entry name" value="W2_domain"/>
</dbReference>
<dbReference type="GO" id="GO:0005085">
    <property type="term" value="F:guanyl-nucleotide exchange factor activity"/>
    <property type="evidence" value="ECO:0007669"/>
    <property type="project" value="InterPro"/>
</dbReference>
<evidence type="ECO:0000256" key="3">
    <source>
        <dbReference type="ARBA" id="ARBA00022490"/>
    </source>
</evidence>
<evidence type="ECO:0000256" key="6">
    <source>
        <dbReference type="ARBA" id="ARBA00046432"/>
    </source>
</evidence>
<accession>A0A0P1AK76</accession>
<dbReference type="SMART" id="SM00515">
    <property type="entry name" value="eIF5C"/>
    <property type="match status" value="1"/>
</dbReference>
<dbReference type="RefSeq" id="XP_024577882.1">
    <property type="nucleotide sequence ID" value="XM_024727290.1"/>
</dbReference>
<keyword evidence="8" id="KW-0396">Initiation factor</keyword>
<dbReference type="InterPro" id="IPR005835">
    <property type="entry name" value="NTP_transferase_dom"/>
</dbReference>
<dbReference type="SUPFAM" id="SSF48371">
    <property type="entry name" value="ARM repeat"/>
    <property type="match status" value="1"/>
</dbReference>
<dbReference type="Pfam" id="PF02020">
    <property type="entry name" value="W2"/>
    <property type="match status" value="1"/>
</dbReference>
<dbReference type="Pfam" id="PF25084">
    <property type="entry name" value="LbH_EIF2B"/>
    <property type="match status" value="1"/>
</dbReference>
<dbReference type="InterPro" id="IPR044123">
    <property type="entry name" value="W2_eIF2B_epsilon"/>
</dbReference>
<dbReference type="GO" id="GO:0003743">
    <property type="term" value="F:translation initiation factor activity"/>
    <property type="evidence" value="ECO:0007669"/>
    <property type="project" value="UniProtKB-KW"/>
</dbReference>
<reference evidence="9" key="1">
    <citation type="submission" date="2014-09" db="EMBL/GenBank/DDBJ databases">
        <authorList>
            <person name="Sharma Rahul"/>
            <person name="Thines Marco"/>
        </authorList>
    </citation>
    <scope>NUCLEOTIDE SEQUENCE [LARGE SCALE GENOMIC DNA]</scope>
</reference>
<evidence type="ECO:0000313" key="9">
    <source>
        <dbReference type="Proteomes" id="UP000054928"/>
    </source>
</evidence>
<dbReference type="InterPro" id="IPR056764">
    <property type="entry name" value="LbH_EIF2B3/5"/>
</dbReference>
<dbReference type="Gene3D" id="2.160.10.10">
    <property type="entry name" value="Hexapeptide repeat proteins"/>
    <property type="match status" value="2"/>
</dbReference>
<dbReference type="InterPro" id="IPR035543">
    <property type="entry name" value="eIF-2B_epsilon_N"/>
</dbReference>
<feature type="domain" description="W2" evidence="7">
    <location>
        <begin position="477"/>
        <end position="682"/>
    </location>
</feature>
<keyword evidence="8" id="KW-0648">Protein biosynthesis</keyword>